<protein>
    <recommendedName>
        <fullName evidence="5">BZIP domain-containing protein</fullName>
    </recommendedName>
</protein>
<keyword evidence="4" id="KW-1185">Reference proteome</keyword>
<dbReference type="VEuPathDB" id="FungiDB:AB675_5964"/>
<dbReference type="RefSeq" id="XP_017996897.1">
    <property type="nucleotide sequence ID" value="XM_018146217.1"/>
</dbReference>
<feature type="region of interest" description="Disordered" evidence="2">
    <location>
        <begin position="162"/>
        <end position="193"/>
    </location>
</feature>
<reference evidence="3 4" key="1">
    <citation type="submission" date="2015-06" db="EMBL/GenBank/DDBJ databases">
        <title>Draft genome of the ant-associated black yeast Phialophora attae CBS 131958.</title>
        <authorList>
            <person name="Moreno L.F."/>
            <person name="Stielow B.J."/>
            <person name="de Hoog S."/>
            <person name="Vicente V.A."/>
            <person name="Weiss V.A."/>
            <person name="de Vries M."/>
            <person name="Cruz L.M."/>
            <person name="Souza E.M."/>
        </authorList>
    </citation>
    <scope>NUCLEOTIDE SEQUENCE [LARGE SCALE GENOMIC DNA]</scope>
    <source>
        <strain evidence="3 4">CBS 131958</strain>
    </source>
</reference>
<accession>A0A0N1H5D3</accession>
<feature type="compositionally biased region" description="Acidic residues" evidence="2">
    <location>
        <begin position="30"/>
        <end position="48"/>
    </location>
</feature>
<evidence type="ECO:0000256" key="2">
    <source>
        <dbReference type="SAM" id="MobiDB-lite"/>
    </source>
</evidence>
<feature type="region of interest" description="Disordered" evidence="2">
    <location>
        <begin position="217"/>
        <end position="244"/>
    </location>
</feature>
<organism evidence="3 4">
    <name type="scientific">Cyphellophora attinorum</name>
    <dbReference type="NCBI Taxonomy" id="1664694"/>
    <lineage>
        <taxon>Eukaryota</taxon>
        <taxon>Fungi</taxon>
        <taxon>Dikarya</taxon>
        <taxon>Ascomycota</taxon>
        <taxon>Pezizomycotina</taxon>
        <taxon>Eurotiomycetes</taxon>
        <taxon>Chaetothyriomycetidae</taxon>
        <taxon>Chaetothyriales</taxon>
        <taxon>Cyphellophoraceae</taxon>
        <taxon>Cyphellophora</taxon>
    </lineage>
</organism>
<evidence type="ECO:0000313" key="4">
    <source>
        <dbReference type="Proteomes" id="UP000038010"/>
    </source>
</evidence>
<feature type="region of interest" description="Disordered" evidence="2">
    <location>
        <begin position="1"/>
        <end position="93"/>
    </location>
</feature>
<feature type="compositionally biased region" description="Basic and acidic residues" evidence="2">
    <location>
        <begin position="1"/>
        <end position="13"/>
    </location>
</feature>
<dbReference type="OrthoDB" id="5086080at2759"/>
<proteinExistence type="predicted"/>
<dbReference type="Pfam" id="PF11905">
    <property type="entry name" value="DUF3425"/>
    <property type="match status" value="1"/>
</dbReference>
<dbReference type="InterPro" id="IPR021833">
    <property type="entry name" value="DUF3425"/>
</dbReference>
<dbReference type="CDD" id="cd14688">
    <property type="entry name" value="bZIP_YAP"/>
    <property type="match status" value="1"/>
</dbReference>
<dbReference type="GeneID" id="28738097"/>
<evidence type="ECO:0008006" key="5">
    <source>
        <dbReference type="Google" id="ProtNLM"/>
    </source>
</evidence>
<name>A0A0N1H5D3_9EURO</name>
<sequence length="602" mass="66568">MKSNSKVDGDGRMNHSGPVWADATAAQQIGDDDDENEDAMGEADEEPAAEGSNTISQAKQDDIANGTQPKRKRPLKLTASQRERKRAIDREAQRSIRIKTKNYIAHLESLVKAMEQSDTNGPDGETHRSRELMNQLRQSQEEVRRLREAMLGVQRVLGGALGDASKALPSENIDQRQPSSSSSPPSGNEVTGHARASFNTAIRPSVEAAAPFWVPPPDSAHAQSSIAMHTDHASPLGIHPARPDKDPKMRQYEGEMFYYAEYHLARVYSAPGPGAFSNRPFDEDIIVRAVIEGWPAVEERYPLDLGWQVLQEIDQVVFPDVGVVERMAALRLLRMKLLHVANSTPAPHDIPGYMTSEVVHQDNRSRVVDSFVWPGFRKLLIETPQRYITNEFNESFRHNLKFLWPFEISDSYIKDPITSLYCSAPEFMRRQSDIRCWTMKRVFFDGYEELYPSVPAYEAEIQKSLPGPGMGPGPHSAPQSATSIRPHGSFGMQGGGSMGIVEEHEVEDELSEGSGPGPSIVLPSNDHTAWGVAQVPPLSTSMARHPHMASPVTPMSAGSYWSAVGMEQHHGMAGQAFPGQVTAPPQAQHLRHQGNMPQMYPP</sequence>
<dbReference type="Proteomes" id="UP000038010">
    <property type="component" value="Unassembled WGS sequence"/>
</dbReference>
<evidence type="ECO:0000313" key="3">
    <source>
        <dbReference type="EMBL" id="KPI36934.1"/>
    </source>
</evidence>
<dbReference type="EMBL" id="LFJN01000027">
    <property type="protein sequence ID" value="KPI36934.1"/>
    <property type="molecule type" value="Genomic_DNA"/>
</dbReference>
<dbReference type="PANTHER" id="PTHR37012">
    <property type="entry name" value="B-ZIP TRANSCRIPTION FACTOR (EUROFUNG)-RELATED"/>
    <property type="match status" value="1"/>
</dbReference>
<gene>
    <name evidence="3" type="ORF">AB675_5964</name>
</gene>
<feature type="coiled-coil region" evidence="1">
    <location>
        <begin position="129"/>
        <end position="156"/>
    </location>
</feature>
<evidence type="ECO:0000256" key="1">
    <source>
        <dbReference type="SAM" id="Coils"/>
    </source>
</evidence>
<comment type="caution">
    <text evidence="3">The sequence shown here is derived from an EMBL/GenBank/DDBJ whole genome shotgun (WGS) entry which is preliminary data.</text>
</comment>
<keyword evidence="1" id="KW-0175">Coiled coil</keyword>
<dbReference type="AlphaFoldDB" id="A0A0N1H5D3"/>